<proteinExistence type="predicted"/>
<gene>
    <name evidence="2" type="ORF">VN97_g10902</name>
</gene>
<feature type="region of interest" description="Disordered" evidence="1">
    <location>
        <begin position="355"/>
        <end position="409"/>
    </location>
</feature>
<name>A0AAI9T870_PENTH</name>
<evidence type="ECO:0000313" key="3">
    <source>
        <dbReference type="Proteomes" id="UP001227192"/>
    </source>
</evidence>
<dbReference type="Proteomes" id="UP001227192">
    <property type="component" value="Unassembled WGS sequence"/>
</dbReference>
<evidence type="ECO:0000313" key="2">
    <source>
        <dbReference type="EMBL" id="KAJ9482527.1"/>
    </source>
</evidence>
<feature type="compositionally biased region" description="Low complexity" evidence="1">
    <location>
        <begin position="281"/>
        <end position="291"/>
    </location>
</feature>
<keyword evidence="3" id="KW-1185">Reference proteome</keyword>
<feature type="compositionally biased region" description="Low complexity" evidence="1">
    <location>
        <begin position="250"/>
        <end position="261"/>
    </location>
</feature>
<reference evidence="2" key="2">
    <citation type="journal article" date="2016" name="Fungal Biol.">
        <title>Ochratoxin A production by Penicillium thymicola.</title>
        <authorList>
            <person name="Nguyen H.D.T."/>
            <person name="McMullin D.R."/>
            <person name="Ponomareva E."/>
            <person name="Riley R."/>
            <person name="Pomraning K.R."/>
            <person name="Baker S.E."/>
            <person name="Seifert K.A."/>
        </authorList>
    </citation>
    <scope>NUCLEOTIDE SEQUENCE</scope>
    <source>
        <strain evidence="2">DAOM 180753</strain>
    </source>
</reference>
<feature type="compositionally biased region" description="Basic and acidic residues" evidence="1">
    <location>
        <begin position="309"/>
        <end position="323"/>
    </location>
</feature>
<feature type="region of interest" description="Disordered" evidence="1">
    <location>
        <begin position="235"/>
        <end position="343"/>
    </location>
</feature>
<dbReference type="AlphaFoldDB" id="A0AAI9T870"/>
<accession>A0AAI9T870</accession>
<sequence>MSASNRVLIYSTGKLKLSLTAFFTFPYPQKPARVTVFTVPYHNHLKMDGSPNHPIKWGTYREGVRSQLPKFESLPQDDLMLMQSYQAVLDNDETFTQYFSDEPLESYMIETRLRKTLGICPTSSSDSGPSRSENDASISWVNIFRQGSFEKQGDGSYYCYDQGNLVQIDESLHKSILLNRCFLPANSYQWPSPTDAERESKITLAIEADVLEELDKKIKYVEKLKRLQLALKKRRAKLQGIGDPMKRSRTPQTPGTQHPTPNESRRPTISVESHHTRARSSSESSGVSSGSDIPFTVPVSKEVSFDSDSNDHDDVFDKPRQQEHSNPANLVADSNRKPFDNEMGVSVSGLLGKRKPEVAQSPDGTQQFKQFQGDGSAKHQLHGSSDLMQPPLKKPKIETAPSPTNIQANDLGEELPMWKEKVDTPVKPQPSSSTTGKRRKGQKRTRNNFTDYEKQHAPAWFKKQVDAGKTPADVEMAYHKKFGVFHRWLTLKLWVDRLEERAAKAKPPSKIVVLKPIRAFPMSRKIPPAALPKPTYAAAPPYLSPYPIFRPSGSQGSSVIAQEVCWREFYLAGCFSYMGTSDQHLSSYHAHVQLLVLHLMLT</sequence>
<organism evidence="2 3">
    <name type="scientific">Penicillium thymicola</name>
    <dbReference type="NCBI Taxonomy" id="293382"/>
    <lineage>
        <taxon>Eukaryota</taxon>
        <taxon>Fungi</taxon>
        <taxon>Dikarya</taxon>
        <taxon>Ascomycota</taxon>
        <taxon>Pezizomycotina</taxon>
        <taxon>Eurotiomycetes</taxon>
        <taxon>Eurotiomycetidae</taxon>
        <taxon>Eurotiales</taxon>
        <taxon>Aspergillaceae</taxon>
        <taxon>Penicillium</taxon>
    </lineage>
</organism>
<feature type="compositionally biased region" description="Basic residues" evidence="1">
    <location>
        <begin position="436"/>
        <end position="446"/>
    </location>
</feature>
<comment type="caution">
    <text evidence="2">The sequence shown here is derived from an EMBL/GenBank/DDBJ whole genome shotgun (WGS) entry which is preliminary data.</text>
</comment>
<feature type="region of interest" description="Disordered" evidence="1">
    <location>
        <begin position="422"/>
        <end position="447"/>
    </location>
</feature>
<reference evidence="2" key="1">
    <citation type="submission" date="2015-06" db="EMBL/GenBank/DDBJ databases">
        <authorList>
            <person name="Nguyen H."/>
        </authorList>
    </citation>
    <scope>NUCLEOTIDE SEQUENCE</scope>
    <source>
        <strain evidence="2">DAOM 180753</strain>
    </source>
</reference>
<protein>
    <submittedName>
        <fullName evidence="2">Uncharacterized protein</fullName>
    </submittedName>
</protein>
<dbReference type="EMBL" id="LACB01000547">
    <property type="protein sequence ID" value="KAJ9482527.1"/>
    <property type="molecule type" value="Genomic_DNA"/>
</dbReference>
<evidence type="ECO:0000256" key="1">
    <source>
        <dbReference type="SAM" id="MobiDB-lite"/>
    </source>
</evidence>